<evidence type="ECO:0000313" key="24">
    <source>
        <dbReference type="Ensembl" id="ENSGMOP00000037722.1"/>
    </source>
</evidence>
<keyword evidence="14" id="KW-0325">Glycoprotein</keyword>
<dbReference type="InterPro" id="IPR038578">
    <property type="entry name" value="GT29-like_sf"/>
</dbReference>
<comment type="similarity">
    <text evidence="4">Belongs to the glycosyltransferase 29 family.</text>
</comment>
<dbReference type="Pfam" id="PF00777">
    <property type="entry name" value="Glyco_transf_29"/>
    <property type="match status" value="2"/>
</dbReference>
<comment type="subcellular location">
    <subcellularLocation>
        <location evidence="1">Golgi apparatus</location>
        <location evidence="1">Golgi stack membrane</location>
        <topology evidence="1">Single-pass type II membrane protein</topology>
    </subcellularLocation>
    <subcellularLocation>
        <location evidence="2">Secreted</location>
    </subcellularLocation>
</comment>
<dbReference type="AlphaFoldDB" id="A0A8C5AV93"/>
<evidence type="ECO:0000256" key="15">
    <source>
        <dbReference type="ARBA" id="ARBA00039107"/>
    </source>
</evidence>
<evidence type="ECO:0000256" key="7">
    <source>
        <dbReference type="ARBA" id="ARBA00022679"/>
    </source>
</evidence>
<evidence type="ECO:0000256" key="5">
    <source>
        <dbReference type="ARBA" id="ARBA00022525"/>
    </source>
</evidence>
<dbReference type="GO" id="GO:0006629">
    <property type="term" value="P:lipid metabolic process"/>
    <property type="evidence" value="ECO:0007669"/>
    <property type="project" value="UniProtKB-KW"/>
</dbReference>
<keyword evidence="8 23" id="KW-0812">Transmembrane</keyword>
<gene>
    <name evidence="24" type="primary">LOC115540157</name>
</gene>
<evidence type="ECO:0000256" key="14">
    <source>
        <dbReference type="ARBA" id="ARBA00023180"/>
    </source>
</evidence>
<keyword evidence="13" id="KW-1015">Disulfide bond</keyword>
<dbReference type="Gene3D" id="3.90.1480.20">
    <property type="entry name" value="Glycosyl transferase family 29"/>
    <property type="match status" value="1"/>
</dbReference>
<dbReference type="Ensembl" id="ENSGMOT00000061947.1">
    <property type="protein sequence ID" value="ENSGMOP00000037722.1"/>
    <property type="gene ID" value="ENSGMOG00000024439.1"/>
</dbReference>
<dbReference type="GO" id="GO:0003836">
    <property type="term" value="F:beta-galactoside (CMP) alpha-2,3-sialyltransferase activity"/>
    <property type="evidence" value="ECO:0007669"/>
    <property type="project" value="UniProtKB-EC"/>
</dbReference>
<dbReference type="EC" id="2.4.3.4" evidence="15"/>
<dbReference type="GO" id="GO:0097503">
    <property type="term" value="P:sialylation"/>
    <property type="evidence" value="ECO:0007669"/>
    <property type="project" value="TreeGrafter"/>
</dbReference>
<evidence type="ECO:0000256" key="2">
    <source>
        <dbReference type="ARBA" id="ARBA00004613"/>
    </source>
</evidence>
<sequence length="360" mass="41903">MASRTRRYTILFMSGIMCILVLYQTDTMDKRLWTSFTESSSQLWYSLRLEGLRPCTCNRCAMHDDDPWFTKRFKASLNPFLTQDNALSEHDYRWWKTLPFGNKPFLSYRVAELKVFEIFPEQESFMDSSPDRCRTCAVVGNSVNLLGSHYGPLIDFHDVIMRFNTARIVGYEGDVGNKTTLHIMYPESSVDLDDQTHLMLFPFKIRDLEWLVSAFTTKSVKSTYKQVKSTVKANQGLVKVLHPGFIQYVHENWLEKKGRYPSTGFMGVVLAMHICDEVGKMETSIYTIIHYDILYDNEQLCLISQVSVFGFGADKNGNWRHYWEELRNKHFGTGPHGGGQEYKRILELAKRKKLNFYQGF</sequence>
<dbReference type="PANTHER" id="PTHR46032">
    <property type="entry name" value="ALPHA-2,3-SIALYLTRANSFERASE ST3GAL I ISOFORM X1"/>
    <property type="match status" value="1"/>
</dbReference>
<keyword evidence="11" id="KW-0333">Golgi apparatus</keyword>
<evidence type="ECO:0000256" key="18">
    <source>
        <dbReference type="ARBA" id="ARBA00041997"/>
    </source>
</evidence>
<keyword evidence="10 23" id="KW-1133">Transmembrane helix</keyword>
<evidence type="ECO:0000256" key="23">
    <source>
        <dbReference type="SAM" id="Phobius"/>
    </source>
</evidence>
<evidence type="ECO:0000256" key="21">
    <source>
        <dbReference type="ARBA" id="ARBA00042682"/>
    </source>
</evidence>
<accession>A0A8C5AV93</accession>
<organism evidence="24 25">
    <name type="scientific">Gadus morhua</name>
    <name type="common">Atlantic cod</name>
    <dbReference type="NCBI Taxonomy" id="8049"/>
    <lineage>
        <taxon>Eukaryota</taxon>
        <taxon>Metazoa</taxon>
        <taxon>Chordata</taxon>
        <taxon>Craniata</taxon>
        <taxon>Vertebrata</taxon>
        <taxon>Euteleostomi</taxon>
        <taxon>Actinopterygii</taxon>
        <taxon>Neopterygii</taxon>
        <taxon>Teleostei</taxon>
        <taxon>Neoteleostei</taxon>
        <taxon>Acanthomorphata</taxon>
        <taxon>Zeiogadaria</taxon>
        <taxon>Gadariae</taxon>
        <taxon>Gadiformes</taxon>
        <taxon>Gadoidei</taxon>
        <taxon>Gadidae</taxon>
        <taxon>Gadus</taxon>
    </lineage>
</organism>
<evidence type="ECO:0000256" key="11">
    <source>
        <dbReference type="ARBA" id="ARBA00023034"/>
    </source>
</evidence>
<reference evidence="24" key="1">
    <citation type="submission" date="2025-08" db="UniProtKB">
        <authorList>
            <consortium name="Ensembl"/>
        </authorList>
    </citation>
    <scope>IDENTIFICATION</scope>
</reference>
<evidence type="ECO:0000256" key="4">
    <source>
        <dbReference type="ARBA" id="ARBA00006003"/>
    </source>
</evidence>
<dbReference type="GO" id="GO:0032580">
    <property type="term" value="C:Golgi cisterna membrane"/>
    <property type="evidence" value="ECO:0007669"/>
    <property type="project" value="UniProtKB-SubCell"/>
</dbReference>
<evidence type="ECO:0000256" key="1">
    <source>
        <dbReference type="ARBA" id="ARBA00004447"/>
    </source>
</evidence>
<dbReference type="GO" id="GO:0005576">
    <property type="term" value="C:extracellular region"/>
    <property type="evidence" value="ECO:0007669"/>
    <property type="project" value="UniProtKB-SubCell"/>
</dbReference>
<evidence type="ECO:0000256" key="22">
    <source>
        <dbReference type="ARBA" id="ARBA00042991"/>
    </source>
</evidence>
<dbReference type="OMA" id="CCESVEL"/>
<evidence type="ECO:0000256" key="17">
    <source>
        <dbReference type="ARBA" id="ARBA00041507"/>
    </source>
</evidence>
<dbReference type="PANTHER" id="PTHR46032:SF6">
    <property type="entry name" value="CMP-N-ACETYLNEURAMINATE-BETA-GALACTOSAMIDE-ALPHA-2,3-SIALYLTRANSFERASE 1"/>
    <property type="match status" value="1"/>
</dbReference>
<evidence type="ECO:0000256" key="13">
    <source>
        <dbReference type="ARBA" id="ARBA00023157"/>
    </source>
</evidence>
<dbReference type="GeneTree" id="ENSGT00940000154725"/>
<evidence type="ECO:0000256" key="8">
    <source>
        <dbReference type="ARBA" id="ARBA00022692"/>
    </source>
</evidence>
<evidence type="ECO:0000256" key="3">
    <source>
        <dbReference type="ARBA" id="ARBA00004922"/>
    </source>
</evidence>
<evidence type="ECO:0000256" key="10">
    <source>
        <dbReference type="ARBA" id="ARBA00022989"/>
    </source>
</evidence>
<keyword evidence="5" id="KW-0964">Secreted</keyword>
<comment type="pathway">
    <text evidence="3">Protein modification; protein glycosylation.</text>
</comment>
<protein>
    <recommendedName>
        <fullName evidence="16">CMP-N-acetylneuraminate-beta-galactosamide-alpha-2,3-sialyltransferase 1</fullName>
        <ecNumber evidence="15">2.4.3.4</ecNumber>
    </recommendedName>
    <alternativeName>
        <fullName evidence="22">Gal-NAc6S</fullName>
    </alternativeName>
    <alternativeName>
        <fullName evidence="20">Gal-beta-1,3-GalNAc-alpha-2,3-sialyltransferase</fullName>
    </alternativeName>
    <alternativeName>
        <fullName evidence="18">ST3Gal I</fullName>
    </alternativeName>
    <alternativeName>
        <fullName evidence="19">ST3GalA.1</fullName>
    </alternativeName>
    <alternativeName>
        <fullName evidence="17">ST3O</fullName>
    </alternativeName>
    <alternativeName>
        <fullName evidence="21">Sialyltransferase 4A</fullName>
    </alternativeName>
</protein>
<feature type="transmembrane region" description="Helical" evidence="23">
    <location>
        <begin position="6"/>
        <end position="23"/>
    </location>
</feature>
<evidence type="ECO:0000256" key="16">
    <source>
        <dbReference type="ARBA" id="ARBA00040101"/>
    </source>
</evidence>
<dbReference type="PIRSF" id="PIRSF005557">
    <property type="entry name" value="Sialyl_trans"/>
    <property type="match status" value="1"/>
</dbReference>
<reference evidence="24" key="2">
    <citation type="submission" date="2025-09" db="UniProtKB">
        <authorList>
            <consortium name="Ensembl"/>
        </authorList>
    </citation>
    <scope>IDENTIFICATION</scope>
</reference>
<keyword evidence="9" id="KW-0735">Signal-anchor</keyword>
<proteinExistence type="inferred from homology"/>
<dbReference type="Proteomes" id="UP000694546">
    <property type="component" value="Chromosome 3"/>
</dbReference>
<keyword evidence="7" id="KW-0808">Transferase</keyword>
<evidence type="ECO:0000256" key="12">
    <source>
        <dbReference type="ARBA" id="ARBA00023136"/>
    </source>
</evidence>
<keyword evidence="12 23" id="KW-0472">Membrane</keyword>
<keyword evidence="25" id="KW-1185">Reference proteome</keyword>
<dbReference type="InterPro" id="IPR012163">
    <property type="entry name" value="Sialyl_trans"/>
</dbReference>
<name>A0A8C5AV93_GADMO</name>
<evidence type="ECO:0000256" key="19">
    <source>
        <dbReference type="ARBA" id="ARBA00042022"/>
    </source>
</evidence>
<dbReference type="GO" id="GO:0047288">
    <property type="term" value="F:beta-D-galactosyl-(1-&gt;3)-N-acetyl-beta-D-galactosaminide alpha-2,3- sialyltransferase"/>
    <property type="evidence" value="ECO:0007669"/>
    <property type="project" value="UniProtKB-EC"/>
</dbReference>
<dbReference type="InterPro" id="IPR001675">
    <property type="entry name" value="Glyco_trans_29"/>
</dbReference>
<dbReference type="InterPro" id="IPR051757">
    <property type="entry name" value="Beta-gal_alpha2-3_sialyltrans"/>
</dbReference>
<keyword evidence="6" id="KW-0328">Glycosyltransferase</keyword>
<dbReference type="GO" id="GO:0000139">
    <property type="term" value="C:Golgi membrane"/>
    <property type="evidence" value="ECO:0007669"/>
    <property type="project" value="UniProtKB-SubCell"/>
</dbReference>
<evidence type="ECO:0000256" key="20">
    <source>
        <dbReference type="ARBA" id="ARBA00042448"/>
    </source>
</evidence>
<evidence type="ECO:0000256" key="9">
    <source>
        <dbReference type="ARBA" id="ARBA00022968"/>
    </source>
</evidence>
<evidence type="ECO:0000256" key="6">
    <source>
        <dbReference type="ARBA" id="ARBA00022676"/>
    </source>
</evidence>
<evidence type="ECO:0000313" key="25">
    <source>
        <dbReference type="Proteomes" id="UP000694546"/>
    </source>
</evidence>